<feature type="transmembrane region" description="Helical" evidence="5">
    <location>
        <begin position="3445"/>
        <end position="3465"/>
    </location>
</feature>
<dbReference type="Pfam" id="PF07705">
    <property type="entry name" value="CARDB"/>
    <property type="match status" value="2"/>
</dbReference>
<keyword evidence="3" id="KW-0833">Ubl conjugation pathway</keyword>
<organism evidence="7 8">
    <name type="scientific">Halovivax cerinus</name>
    <dbReference type="NCBI Taxonomy" id="1487865"/>
    <lineage>
        <taxon>Archaea</taxon>
        <taxon>Methanobacteriati</taxon>
        <taxon>Methanobacteriota</taxon>
        <taxon>Stenosarchaea group</taxon>
        <taxon>Halobacteria</taxon>
        <taxon>Halobacteriales</taxon>
        <taxon>Natrialbaceae</taxon>
        <taxon>Halovivax</taxon>
    </lineage>
</organism>
<keyword evidence="2" id="KW-0677">Repeat</keyword>
<dbReference type="InterPro" id="IPR006626">
    <property type="entry name" value="PbH1"/>
</dbReference>
<dbReference type="CDD" id="cd00146">
    <property type="entry name" value="PKD"/>
    <property type="match status" value="1"/>
</dbReference>
<feature type="compositionally biased region" description="Gly residues" evidence="4">
    <location>
        <begin position="3424"/>
        <end position="3441"/>
    </location>
</feature>
<feature type="region of interest" description="Disordered" evidence="4">
    <location>
        <begin position="3394"/>
        <end position="3441"/>
    </location>
</feature>
<evidence type="ECO:0000313" key="7">
    <source>
        <dbReference type="EMBL" id="MFC3959196.1"/>
    </source>
</evidence>
<dbReference type="Gene3D" id="2.60.40.10">
    <property type="entry name" value="Immunoglobulins"/>
    <property type="match status" value="6"/>
</dbReference>
<dbReference type="Proteomes" id="UP001595846">
    <property type="component" value="Unassembled WGS sequence"/>
</dbReference>
<dbReference type="InterPro" id="IPR039448">
    <property type="entry name" value="Beta_helix"/>
</dbReference>
<reference evidence="7 8" key="1">
    <citation type="journal article" date="2019" name="Int. J. Syst. Evol. Microbiol.">
        <title>The Global Catalogue of Microorganisms (GCM) 10K type strain sequencing project: providing services to taxonomists for standard genome sequencing and annotation.</title>
        <authorList>
            <consortium name="The Broad Institute Genomics Platform"/>
            <consortium name="The Broad Institute Genome Sequencing Center for Infectious Disease"/>
            <person name="Wu L."/>
            <person name="Ma J."/>
        </authorList>
    </citation>
    <scope>NUCLEOTIDE SEQUENCE [LARGE SCALE GENOMIC DNA]</scope>
    <source>
        <strain evidence="7 8">IBRC-M 10256</strain>
    </source>
</reference>
<dbReference type="InterPro" id="IPR008969">
    <property type="entry name" value="CarboxyPept-like_regulatory"/>
</dbReference>
<evidence type="ECO:0000256" key="2">
    <source>
        <dbReference type="ARBA" id="ARBA00022737"/>
    </source>
</evidence>
<dbReference type="Gene3D" id="2.160.20.110">
    <property type="match status" value="2"/>
</dbReference>
<dbReference type="InterPro" id="IPR013783">
    <property type="entry name" value="Ig-like_fold"/>
</dbReference>
<feature type="domain" description="PKD" evidence="6">
    <location>
        <begin position="2085"/>
        <end position="2135"/>
    </location>
</feature>
<dbReference type="InterPro" id="IPR011050">
    <property type="entry name" value="Pectin_lyase_fold/virulence"/>
</dbReference>
<dbReference type="InterPro" id="IPR022441">
    <property type="entry name" value="Para_beta_helix_rpt-2"/>
</dbReference>
<evidence type="ECO:0000313" key="8">
    <source>
        <dbReference type="Proteomes" id="UP001595846"/>
    </source>
</evidence>
<dbReference type="PANTHER" id="PTHR22990">
    <property type="entry name" value="F-BOX ONLY PROTEIN"/>
    <property type="match status" value="1"/>
</dbReference>
<dbReference type="InterPro" id="IPR035986">
    <property type="entry name" value="PKD_dom_sf"/>
</dbReference>
<keyword evidence="5" id="KW-0472">Membrane</keyword>
<evidence type="ECO:0000256" key="1">
    <source>
        <dbReference type="ARBA" id="ARBA00004906"/>
    </source>
</evidence>
<evidence type="ECO:0000256" key="4">
    <source>
        <dbReference type="SAM" id="MobiDB-lite"/>
    </source>
</evidence>
<sequence>MCLTVLLVGGVLAGTAAAVGGAHAVGDVERVVPGGYDVTGDSETATTGPTPIVSCTEITDSGSYVLEANLSPTTQDQLALDPEEYQRNGCVVVNASSVSIDGQGYSINATGVTENGERHSGIHVENLSPSASEDPESEISASISNVSATGGWYYGISVHNASISVRNNTITGEHDDAERGIQLDYSPGATVVGNTIDEQAYGVRLGEFSTEAAVRDNSISNASWAGIGVEGDDADLEDNLIRFSSPGVLLDGANGTRIDGNTLDGGTGIETYDNSDDPVITNNTIVADGTGAAISLGEGSAGVTEGGSANAVVRNNSIDGTTSGIELMRQSVSATIVDNAIENVTNYGINVVGDSTGAFVERNLVRRSGDGIRLTSDDATVRHNEFVDSIEHQPGGNGYAVRIGGSSGSSGSIIAQNNLSGGSAGGLNVNAPAANTVFANNSIHNTTAGVHVEDAQEPIGITIRDNAITYNTVGVELDTGYGAEPDVNPRFVGNTIAHNDERGISDYISDGARYEDNLVANNGEEGLYLRSGVSNATVRANTFRNNGEESYGGGAGLVIGDDGGIAVTNATVADNVVTNNSETGIHVLSSDGVALENNSVTEHTVSLRLEGATNASLHENTLGTGLDITGASVSHYALDASGNALADGSPIAYLDGTGDLTVPQGAGQVVAAVPNGSVVEVGTLASGSVPFGLLVPAGEGVTVEAGTITGDATDGIRLTRPENATVRNVTVDATRRGVVVTNAPGAVLDNVTVTDVDGPDSFNDGLGISAREAAGFTVTDTRISGATTTAIELQDATGAVIEHTTVETAADGIDVQRADQIAIANTDVSDTAGTGIDLSDSEAATVTDNVVTNAAPSDETDAGIEITGSENVSVDGNDVSGSHTGIDVSDSTGASVTSNALSTNDVSLTASAVSLVADNTITDSGETGVQVTYSDGTTIRENTIRRNGVDTADGAGVFLDDVDGVTVVANDFEENEVGVYGDFASGSSIRDNAFTDNAEYGVHLEYDYGVEIENNTFTGHTGSYGTPGGIRAEVSADARIAENAFSGNDDGVELAGAGTSGDLVGVSVTVERNEFTSNGNGVTIYDEADQLTILENSFESQSDYGVEYGVSSPQHYPDARENWWGNETGPSSWSDGVSDPETNVTADGDGDRVTAGVRFDPWLETYPPVEEPTEITTLAGLQTMADDPTGDYVLGSDIDASGTDTWNNGAGFAPVGDSSTPFTGTFDGQGHTISGLYVDRGDAASAGLFGVVSEATIVDVELANADVNATGDFGGGVGALVGGDQYGSTISGVTASGTVSGVTNVGGIAGSTGTASTLEDARSSVSVTADPDSGTSAGGLVGSFDGELLDSSASGEVSGAGDVGGLVGTLDGEIVGSSASGTVTGDSPVGGLVGVAYDDGTISESRASGDVEGENTLGGLLGVNRGSVVDSYATGTVTMTSAYDLAAGGLVGAVQSDGTVNRSYATGDVSGDDDIGGLVGRIGDSGAIDRSYATGAVSGNGGLGGLVGAITSADGTLTNAYWDTASTNMTGAVGDESGTVENVTGLTTAEMQGTVAASNMPALDFESTWTTRSNDYPTLVATKPAGTVTGVVTDADTGAPIESASIALSTASQPEVATAETGTDGAYAVAVPAGTYVLSAESAGYETHVSGEFTVGSNETITRNVSLVPDPALSIATVDANGSVYAGDSVVVEATIENPDPVAGTAAVSLNASDGTVLDSTSVDVASSSQETVLLSWTTTESDVGDHDLTVALGAETQTVTVSVEERIADLFGGVFDANTTDPIAGATVSVADPETGVEAASTTTNESGMFSVGVEPGTYDVTADADGYEPSTDSGVEVSLPDTELGIGLTETPPQPATFAVSIDDAPTSVMATETVPVNATVENVGDETGSQDVRLRDAGGTTLDGESVQLAPGESTTVALSWETDTDDVGTHDLAVESEDETATVSVEVTEPEGFVVEAAETETEATAGDTVDVPVDVTNVGIEPDGIYLALFDGDGSEAYSQAIVTDIQPGETERVTIPWGTLQSETGTHELEIGDLNGDRSLATTNVTLVAPDLTVDRYPSEPEVGQPMMLQVWNAQDPVWDFDDGTTSTGVKVTHTFDDPGEYDVTVTDEATGDATETFTVDVSPSSLTIESITREDGATPLVGYGWNETFEVDADGDRPIETTTISLAGETVTREGAYPHGTFDLGELEEDAVLHVTVTDAVGRTETATVAVPVTEIPDWMRPLLEDGDVTVDHHNGQIVAVDDAGFDLVDGFDVDDLPLGENSVTFDTDSRFGVRYDARNVGADVFGSGAIEAALFELGFDADVAVTGVVDSEMTYQSATASGHLAVTGIPGPQYAVDAPAVGEVGVVTTINPELAFEGHFDEEYAFENGTFQPAVGVTANATVAVSECGVLVTATGEIVAVFDVGTGDPNLGGEASIEGGGGVYCGSWEWIYTAGPFTQEIGDGPRLPSQTLSADASAVTFQPRDAHGHNPSVAIPTVDETGGEHVAFDGTAAASTVTTPEHVDRLTNTTTEATQPAITRIGEEYRVVWSDRDANKTAGEGRDLLTRTYDPSSGDWSAVETITDDATPDESPVLASNGQETIAVWATTNETIDVESVSGPGDVLPRYEIAYAIHDGTDWSDPTVLTNTSDRQFGPRVAPVDGGWAIAWGADESLDGTNASVGYAVVDAGSTVVDPTWVDDATHAALGPDGDAASIAYASVAGDRIDEVVTGKLDAAGLAERERFDAGNVTDLTTAGDRTVWVEGTAARPTLLEATLDGSGGSTAVSELTLHEDVASVSELSLETNGTDALLAYRTRTSGAAGHDLAYRLDRGDGWIRDHVYADLPGENLTPWYADVTLGADGESFTSTFAARELPTENVTDTVDDVFVAEHAFRPTYALDASAESGAVGDSTTVAYEVANVGDVAGDGATVTIEANGSVVETHDLGPIAAGENATRTLDATVPADGTFTVSVDSGGSASAGSTALATGDEVVGAAPSTTAIAATPALSIENVTTAPAAGGSDPTNVSVSATIRNDGAAASGVPIGFSDGVSSLADTTVDVGANGTALATVTVDASARNATVADRVTIDPDGTLGVDAVDHRERLTWFVQPDLGIGDVSYVTAGDGVTAEVGLSNAGLAPANATVTVREAGGPVLGSATDEIGANATRTVFETVGVDLGDVSDGTELVIDVDTVVPDADATTTATTDVVGPVLATDRPRFAVTILGAPENVSEGDDVDVLVGIENRGTGADTQTVAIELDGSSATTRQVALDPGTVARETLTVTPSGDAVPEMTILARSDTAVDSTRIDVEAADDPAPGLPPAPAPTPDPASLSVAALDAPDRVSADESFTATVTVTNDGGEAGETDVTVALDGEPIDEIPVSADAGASTTVDVTVPVADLEPGTVELSATADGPGTSAEITVEGSEDGETGDGTDAAGGGESGTAGETTGGDGADGVPGFGAVAALVGVLLATALAVRRC</sequence>
<dbReference type="InterPro" id="IPR000601">
    <property type="entry name" value="PKD_dom"/>
</dbReference>
<comment type="caution">
    <text evidence="7">The sequence shown here is derived from an EMBL/GenBank/DDBJ whole genome shotgun (WGS) entry which is preliminary data.</text>
</comment>
<dbReference type="Pfam" id="PF13229">
    <property type="entry name" value="Beta_helix"/>
    <property type="match status" value="4"/>
</dbReference>
<dbReference type="GeneID" id="73902536"/>
<dbReference type="SMART" id="SM00710">
    <property type="entry name" value="PbH1"/>
    <property type="match status" value="32"/>
</dbReference>
<protein>
    <submittedName>
        <fullName evidence="7">Right-handed parallel beta-helix repeat-containing protein</fullName>
    </submittedName>
</protein>
<evidence type="ECO:0000259" key="6">
    <source>
        <dbReference type="PROSITE" id="PS50093"/>
    </source>
</evidence>
<dbReference type="PROSITE" id="PS50093">
    <property type="entry name" value="PKD"/>
    <property type="match status" value="1"/>
</dbReference>
<dbReference type="NCBIfam" id="TIGR03804">
    <property type="entry name" value="para_beta_helix"/>
    <property type="match status" value="2"/>
</dbReference>
<dbReference type="SUPFAM" id="SSF51126">
    <property type="entry name" value="Pectin lyase-like"/>
    <property type="match status" value="5"/>
</dbReference>
<dbReference type="EMBL" id="JBHSAQ010000010">
    <property type="protein sequence ID" value="MFC3959196.1"/>
    <property type="molecule type" value="Genomic_DNA"/>
</dbReference>
<name>A0ABD5NQR0_9EURY</name>
<dbReference type="SMART" id="SM00089">
    <property type="entry name" value="PKD"/>
    <property type="match status" value="1"/>
</dbReference>
<keyword evidence="8" id="KW-1185">Reference proteome</keyword>
<proteinExistence type="predicted"/>
<dbReference type="SUPFAM" id="SSF49464">
    <property type="entry name" value="Carboxypeptidase regulatory domain-like"/>
    <property type="match status" value="2"/>
</dbReference>
<dbReference type="SUPFAM" id="SSF49299">
    <property type="entry name" value="PKD domain"/>
    <property type="match status" value="1"/>
</dbReference>
<dbReference type="InterPro" id="IPR006633">
    <property type="entry name" value="Carb-bd_sugar_hydrolysis-dom"/>
</dbReference>
<evidence type="ECO:0000256" key="3">
    <source>
        <dbReference type="ARBA" id="ARBA00022786"/>
    </source>
</evidence>
<dbReference type="RefSeq" id="WP_256533408.1">
    <property type="nucleotide sequence ID" value="NZ_CP101824.1"/>
</dbReference>
<dbReference type="Gene3D" id="2.160.20.10">
    <property type="entry name" value="Single-stranded right-handed beta-helix, Pectin lyase-like"/>
    <property type="match status" value="5"/>
</dbReference>
<dbReference type="Gene3D" id="2.60.40.1120">
    <property type="entry name" value="Carboxypeptidase-like, regulatory domain"/>
    <property type="match status" value="2"/>
</dbReference>
<accession>A0ABD5NQR0</accession>
<dbReference type="Pfam" id="PF13620">
    <property type="entry name" value="CarboxypepD_reg"/>
    <property type="match status" value="2"/>
</dbReference>
<keyword evidence="5" id="KW-0812">Transmembrane</keyword>
<dbReference type="Pfam" id="PF18911">
    <property type="entry name" value="PKD_4"/>
    <property type="match status" value="1"/>
</dbReference>
<gene>
    <name evidence="7" type="ORF">ACFOUR_12550</name>
</gene>
<dbReference type="InterPro" id="IPR012334">
    <property type="entry name" value="Pectin_lyas_fold"/>
</dbReference>
<keyword evidence="5" id="KW-1133">Transmembrane helix</keyword>
<dbReference type="InterPro" id="IPR022409">
    <property type="entry name" value="PKD/Chitinase_dom"/>
</dbReference>
<dbReference type="PANTHER" id="PTHR22990:SF15">
    <property type="entry name" value="F-BOX ONLY PROTEIN 10"/>
    <property type="match status" value="1"/>
</dbReference>
<dbReference type="InterPro" id="IPR011635">
    <property type="entry name" value="CARDB"/>
</dbReference>
<evidence type="ECO:0000256" key="5">
    <source>
        <dbReference type="SAM" id="Phobius"/>
    </source>
</evidence>
<dbReference type="SMART" id="SM00722">
    <property type="entry name" value="CASH"/>
    <property type="match status" value="7"/>
</dbReference>
<dbReference type="InterPro" id="IPR051550">
    <property type="entry name" value="SCF-Subunits/Alg-Epimerases"/>
</dbReference>
<comment type="pathway">
    <text evidence="1">Protein modification; protein ubiquitination.</text>
</comment>